<dbReference type="GO" id="GO:0003676">
    <property type="term" value="F:nucleic acid binding"/>
    <property type="evidence" value="ECO:0007669"/>
    <property type="project" value="InterPro"/>
</dbReference>
<dbReference type="RefSeq" id="WP_013277332.1">
    <property type="nucleotide sequence ID" value="NC_014378.1"/>
</dbReference>
<keyword evidence="3" id="KW-1185">Reference proteome</keyword>
<keyword evidence="2" id="KW-0378">Hydrolase</keyword>
<dbReference type="InterPro" id="IPR052892">
    <property type="entry name" value="NA-targeting_endonuclease"/>
</dbReference>
<dbReference type="PANTHER" id="PTHR33877">
    <property type="entry name" value="SLL1193 PROTEIN"/>
    <property type="match status" value="1"/>
</dbReference>
<dbReference type="Pfam" id="PF14239">
    <property type="entry name" value="RRXRR"/>
    <property type="match status" value="1"/>
</dbReference>
<dbReference type="GO" id="GO:0008270">
    <property type="term" value="F:zinc ion binding"/>
    <property type="evidence" value="ECO:0007669"/>
    <property type="project" value="InterPro"/>
</dbReference>
<dbReference type="EMBL" id="CP002105">
    <property type="protein sequence ID" value="ADL11886.1"/>
    <property type="molecule type" value="Genomic_DNA"/>
</dbReference>
<keyword evidence="2" id="KW-0255">Endonuclease</keyword>
<evidence type="ECO:0000259" key="1">
    <source>
        <dbReference type="SMART" id="SM00507"/>
    </source>
</evidence>
<accession>D9QU93</accession>
<organism evidence="2 3">
    <name type="scientific">Acetohalobium arabaticum (strain ATCC 49924 / DSM 5501 / Z-7288)</name>
    <dbReference type="NCBI Taxonomy" id="574087"/>
    <lineage>
        <taxon>Bacteria</taxon>
        <taxon>Bacillati</taxon>
        <taxon>Bacillota</taxon>
        <taxon>Clostridia</taxon>
        <taxon>Halanaerobiales</taxon>
        <taxon>Halobacteroidaceae</taxon>
        <taxon>Acetohalobium</taxon>
    </lineage>
</organism>
<dbReference type="AlphaFoldDB" id="D9QU93"/>
<evidence type="ECO:0000313" key="2">
    <source>
        <dbReference type="EMBL" id="ADL11886.1"/>
    </source>
</evidence>
<dbReference type="OrthoDB" id="9779761at2"/>
<dbReference type="Pfam" id="PF01844">
    <property type="entry name" value="HNH"/>
    <property type="match status" value="1"/>
</dbReference>
<dbReference type="KEGG" id="aar:Acear_0339"/>
<dbReference type="SMART" id="SM00507">
    <property type="entry name" value="HNHc"/>
    <property type="match status" value="1"/>
</dbReference>
<dbReference type="GO" id="GO:0004519">
    <property type="term" value="F:endonuclease activity"/>
    <property type="evidence" value="ECO:0007669"/>
    <property type="project" value="UniProtKB-KW"/>
</dbReference>
<proteinExistence type="predicted"/>
<dbReference type="STRING" id="574087.Acear_0339"/>
<name>D9QU93_ACEAZ</name>
<dbReference type="eggNOG" id="COG1403">
    <property type="taxonomic scope" value="Bacteria"/>
</dbReference>
<dbReference type="InterPro" id="IPR047693">
    <property type="entry name" value="RNA-guided_IscB-like"/>
</dbReference>
<evidence type="ECO:0000313" key="3">
    <source>
        <dbReference type="Proteomes" id="UP000001661"/>
    </source>
</evidence>
<dbReference type="HOGENOM" id="CLU_036716_1_0_9"/>
<protein>
    <submittedName>
        <fullName evidence="2">HNH endonuclease</fullName>
    </submittedName>
</protein>
<sequence>MAINYAFVLDNEGKMLDPTKAKKAWYLIRQGKAELVEEYPLIIQLNRTVPSSQINDDEIVLGIDDGAKYVGVALVQDCKTKNKVLFKAKMKQRQDVSAKMEERNDYRGYRRSHKRYRPKRFDNRFASKRKGRLPPSIKQRKQAILRVVKHLSKHIRLDKIILEDVSIDIRKLTEGEELYSWQYQESNRLDENLRKATLKRDDYTCQLCEVEDTMLHAHHIIPVRDGGADSIYNLITLCADCHNNKVDNNEYKYKDQLLTKIDGKELNLKPAMHVMQGKSWLREELSTMAKLEITTGGDTANRRIDYNIEKTHSNDAICITGLLPIDRLDIKGYFIKPLRKKRASKIDSLGDFKHRDVIRYIKRDGTTYLGYITALRVKNNKYNSKVCNFTTLDGEKTFRGYGLTNLTLVNRPQGLMII</sequence>
<dbReference type="PANTHER" id="PTHR33877:SF2">
    <property type="entry name" value="OS07G0170200 PROTEIN"/>
    <property type="match status" value="1"/>
</dbReference>
<dbReference type="InterPro" id="IPR003615">
    <property type="entry name" value="HNH_nuc"/>
</dbReference>
<dbReference type="InterPro" id="IPR025938">
    <property type="entry name" value="RRXRR_dom"/>
</dbReference>
<dbReference type="InterPro" id="IPR002711">
    <property type="entry name" value="HNH"/>
</dbReference>
<reference evidence="2 3" key="1">
    <citation type="journal article" date="2010" name="Stand. Genomic Sci.">
        <title>Complete genome sequence of Acetohalobium arabaticum type strain (Z-7288).</title>
        <authorList>
            <person name="Sikorski J."/>
            <person name="Lapidus A."/>
            <person name="Chertkov O."/>
            <person name="Lucas S."/>
            <person name="Copeland A."/>
            <person name="Glavina Del Rio T."/>
            <person name="Nolan M."/>
            <person name="Tice H."/>
            <person name="Cheng J.F."/>
            <person name="Han C."/>
            <person name="Brambilla E."/>
            <person name="Pitluck S."/>
            <person name="Liolios K."/>
            <person name="Ivanova N."/>
            <person name="Mavromatis K."/>
            <person name="Mikhailova N."/>
            <person name="Pati A."/>
            <person name="Bruce D."/>
            <person name="Detter C."/>
            <person name="Tapia R."/>
            <person name="Goodwin L."/>
            <person name="Chen A."/>
            <person name="Palaniappan K."/>
            <person name="Land M."/>
            <person name="Hauser L."/>
            <person name="Chang Y.J."/>
            <person name="Jeffries C.D."/>
            <person name="Rohde M."/>
            <person name="Goker M."/>
            <person name="Spring S."/>
            <person name="Woyke T."/>
            <person name="Bristow J."/>
            <person name="Eisen J.A."/>
            <person name="Markowitz V."/>
            <person name="Hugenholtz P."/>
            <person name="Kyrpides N.C."/>
            <person name="Klenk H.P."/>
        </authorList>
    </citation>
    <scope>NUCLEOTIDE SEQUENCE [LARGE SCALE GENOMIC DNA]</scope>
    <source>
        <strain evidence="3">ATCC 49924 / DSM 5501 / Z-7288</strain>
    </source>
</reference>
<feature type="domain" description="HNH nuclease" evidence="1">
    <location>
        <begin position="192"/>
        <end position="243"/>
    </location>
</feature>
<dbReference type="NCBIfam" id="NF040563">
    <property type="entry name" value="guided_IscB"/>
    <property type="match status" value="1"/>
</dbReference>
<keyword evidence="2" id="KW-0540">Nuclease</keyword>
<dbReference type="Gene3D" id="1.10.30.50">
    <property type="match status" value="1"/>
</dbReference>
<dbReference type="Proteomes" id="UP000001661">
    <property type="component" value="Chromosome"/>
</dbReference>
<dbReference type="CDD" id="cd00085">
    <property type="entry name" value="HNHc"/>
    <property type="match status" value="1"/>
</dbReference>
<gene>
    <name evidence="2" type="ordered locus">Acear_0339</name>
</gene>